<feature type="coiled-coil region" evidence="2">
    <location>
        <begin position="297"/>
        <end position="344"/>
    </location>
</feature>
<dbReference type="EMBL" id="CAMXCT020002558">
    <property type="protein sequence ID" value="CAL1152317.1"/>
    <property type="molecule type" value="Genomic_DNA"/>
</dbReference>
<dbReference type="GO" id="GO:0070286">
    <property type="term" value="P:axonemal dynein complex assembly"/>
    <property type="evidence" value="ECO:0007669"/>
    <property type="project" value="TreeGrafter"/>
</dbReference>
<dbReference type="Proteomes" id="UP001152797">
    <property type="component" value="Unassembled WGS sequence"/>
</dbReference>
<name>A0A9P1CUR7_9DINO</name>
<dbReference type="InterPro" id="IPR016024">
    <property type="entry name" value="ARM-type_fold"/>
</dbReference>
<dbReference type="Gene3D" id="1.25.40.10">
    <property type="entry name" value="Tetratricopeptide repeat domain"/>
    <property type="match status" value="1"/>
</dbReference>
<sequence>MAPVDAALALSGEKGSREIEEWSNEVEEVTSQIRGIIDGTITDFEDFDQKLALKDRAKQIRQEEQQARRQKVLLYGSEGKGEGTKYKWWCKRCFVEYFIDLPEGKCSRCQQSDQMMSQEARRAELMEKLDVFKEEKAKHKWRKDKWNRWKKSQALLGKSRFINYKAWEYWEPDTDSEEEGDPIVPRDNPEFLAMEADLKDRKKKQFDKAKTAEKCRQRGNQCMTEGDYVGAIEHYDEGLEYRRDSKALWTNKALAELKVFRWHDAIASCNKVIEYSEIFEDGFKKSEDANFKAFTRRAQALRGLHRWEDALNDLEDALSIYPRNKEALDLMEKTKQACEDARKARGVEAAVAEAVVAVSDGDDGEGVRVEIEESDEETMEATPATAVEPSGEPLHSLERLNKKEFSQLLKDLDNATLRSAFCARSTAGTAGTASAKADQWVGRKIDLKVDEVVQPSRLDSLLQHMERCCVLWRKRRTGQGVQAMQDDEPEAKDADDFVELVTPRALSVLLALAKQNDHHCSLTVPAVRHVWPLLEGSQQWRYDILSLLFEWSQRSISAKAMAEFAARYPQHLQMLIDIVAKEKKEDALPPGFQDNAKKAADFLELGSEAAMQQMMDSLLVQSPMELAIGSVGNLCAAGAPLNIFQEQISGLVPSMVSALRRHLRPNDWRVCGPAAGALCNLLRLPSAAAEVESCSELLLKALSEETKPEIAAMKELKAQLPSRLVASATSRLLGVLVNLVVCRPTSLAQLQHHGALEIVLPLLDPEAYSSQGSDGSDEPQVISTRVCLLSGRLIGAFPDLKLDQEIQLLQKLQQILQTISEFISKVAGKTSIDEKILEFFDPPVRLLVTLLTKTGALTRLARRSEENSPSRSPSPPSSLSSVVLHLSQLLKALLPAQHLAKEEEGASASRLRGNLALLFGQLSDMQAANEDAAVWKALDLGDVVETFLEMFRRERGAAQHNLGVCITKFCSNGRYRERVKEGNGLESLHQIQLPKVNDQKEKEQRMHRLETSVTDRRREILRRR</sequence>
<dbReference type="PROSITE" id="PS50005">
    <property type="entry name" value="TPR"/>
    <property type="match status" value="1"/>
</dbReference>
<evidence type="ECO:0000313" key="3">
    <source>
        <dbReference type="EMBL" id="CAI3998942.1"/>
    </source>
</evidence>
<dbReference type="GO" id="GO:0005813">
    <property type="term" value="C:centrosome"/>
    <property type="evidence" value="ECO:0007669"/>
    <property type="project" value="TreeGrafter"/>
</dbReference>
<dbReference type="GO" id="GO:0007288">
    <property type="term" value="P:sperm axoneme assembly"/>
    <property type="evidence" value="ECO:0007669"/>
    <property type="project" value="TreeGrafter"/>
</dbReference>
<gene>
    <name evidence="3" type="ORF">C1SCF055_LOCUS25199</name>
</gene>
<comment type="caution">
    <text evidence="3">The sequence shown here is derived from an EMBL/GenBank/DDBJ whole genome shotgun (WGS) entry which is preliminary data.</text>
</comment>
<evidence type="ECO:0000313" key="5">
    <source>
        <dbReference type="Proteomes" id="UP001152797"/>
    </source>
</evidence>
<evidence type="ECO:0000256" key="1">
    <source>
        <dbReference type="PROSITE-ProRule" id="PRU00339"/>
    </source>
</evidence>
<dbReference type="SUPFAM" id="SSF48371">
    <property type="entry name" value="ARM repeat"/>
    <property type="match status" value="1"/>
</dbReference>
<dbReference type="EMBL" id="CAMXCT030002558">
    <property type="protein sequence ID" value="CAL4786254.1"/>
    <property type="molecule type" value="Genomic_DNA"/>
</dbReference>
<dbReference type="SMART" id="SM00028">
    <property type="entry name" value="TPR"/>
    <property type="match status" value="3"/>
</dbReference>
<reference evidence="4 5" key="2">
    <citation type="submission" date="2024-05" db="EMBL/GenBank/DDBJ databases">
        <authorList>
            <person name="Chen Y."/>
            <person name="Shah S."/>
            <person name="Dougan E. K."/>
            <person name="Thang M."/>
            <person name="Chan C."/>
        </authorList>
    </citation>
    <scope>NUCLEOTIDE SEQUENCE [LARGE SCALE GENOMIC DNA]</scope>
</reference>
<dbReference type="InterPro" id="IPR043195">
    <property type="entry name" value="TTC12"/>
</dbReference>
<dbReference type="AlphaFoldDB" id="A0A9P1CUR7"/>
<feature type="repeat" description="TPR" evidence="1">
    <location>
        <begin position="291"/>
        <end position="324"/>
    </location>
</feature>
<dbReference type="InterPro" id="IPR011989">
    <property type="entry name" value="ARM-like"/>
</dbReference>
<dbReference type="PANTHER" id="PTHR46540:SF1">
    <property type="entry name" value="TETRATRICOPEPTIDE REPEAT PROTEIN 12"/>
    <property type="match status" value="1"/>
</dbReference>
<dbReference type="SUPFAM" id="SSF48452">
    <property type="entry name" value="TPR-like"/>
    <property type="match status" value="1"/>
</dbReference>
<reference evidence="3" key="1">
    <citation type="submission" date="2022-10" db="EMBL/GenBank/DDBJ databases">
        <authorList>
            <person name="Chen Y."/>
            <person name="Dougan E. K."/>
            <person name="Chan C."/>
            <person name="Rhodes N."/>
            <person name="Thang M."/>
        </authorList>
    </citation>
    <scope>NUCLEOTIDE SEQUENCE</scope>
</reference>
<keyword evidence="2" id="KW-0175">Coiled coil</keyword>
<organism evidence="3">
    <name type="scientific">Cladocopium goreaui</name>
    <dbReference type="NCBI Taxonomy" id="2562237"/>
    <lineage>
        <taxon>Eukaryota</taxon>
        <taxon>Sar</taxon>
        <taxon>Alveolata</taxon>
        <taxon>Dinophyceae</taxon>
        <taxon>Suessiales</taxon>
        <taxon>Symbiodiniaceae</taxon>
        <taxon>Cladocopium</taxon>
    </lineage>
</organism>
<evidence type="ECO:0000313" key="4">
    <source>
        <dbReference type="EMBL" id="CAL4786254.1"/>
    </source>
</evidence>
<protein>
    <submittedName>
        <fullName evidence="4">Protein unc-45 homolog B</fullName>
    </submittedName>
</protein>
<keyword evidence="5" id="KW-1185">Reference proteome</keyword>
<proteinExistence type="predicted"/>
<accession>A0A9P1CUR7</accession>
<dbReference type="InterPro" id="IPR011990">
    <property type="entry name" value="TPR-like_helical_dom_sf"/>
</dbReference>
<dbReference type="OrthoDB" id="434506at2759"/>
<dbReference type="PANTHER" id="PTHR46540">
    <property type="entry name" value="TETRATRICOPEPTIDE REPEAT PROTEIN 12"/>
    <property type="match status" value="1"/>
</dbReference>
<dbReference type="GO" id="GO:0005737">
    <property type="term" value="C:cytoplasm"/>
    <property type="evidence" value="ECO:0007669"/>
    <property type="project" value="TreeGrafter"/>
</dbReference>
<evidence type="ECO:0000256" key="2">
    <source>
        <dbReference type="SAM" id="Coils"/>
    </source>
</evidence>
<dbReference type="InterPro" id="IPR019734">
    <property type="entry name" value="TPR_rpt"/>
</dbReference>
<dbReference type="Gene3D" id="1.25.10.10">
    <property type="entry name" value="Leucine-rich Repeat Variant"/>
    <property type="match status" value="1"/>
</dbReference>
<dbReference type="EMBL" id="CAMXCT010002558">
    <property type="protein sequence ID" value="CAI3998942.1"/>
    <property type="molecule type" value="Genomic_DNA"/>
</dbReference>
<keyword evidence="1" id="KW-0802">TPR repeat</keyword>